<evidence type="ECO:0000256" key="3">
    <source>
        <dbReference type="ARBA" id="ARBA00012682"/>
    </source>
</evidence>
<organism evidence="9 10">
    <name type="scientific">Aphis craccivora</name>
    <name type="common">Cowpea aphid</name>
    <dbReference type="NCBI Taxonomy" id="307492"/>
    <lineage>
        <taxon>Eukaryota</taxon>
        <taxon>Metazoa</taxon>
        <taxon>Ecdysozoa</taxon>
        <taxon>Arthropoda</taxon>
        <taxon>Hexapoda</taxon>
        <taxon>Insecta</taxon>
        <taxon>Pterygota</taxon>
        <taxon>Neoptera</taxon>
        <taxon>Paraneoptera</taxon>
        <taxon>Hemiptera</taxon>
        <taxon>Sternorrhyncha</taxon>
        <taxon>Aphidomorpha</taxon>
        <taxon>Aphidoidea</taxon>
        <taxon>Aphididae</taxon>
        <taxon>Aphidini</taxon>
        <taxon>Aphis</taxon>
        <taxon>Aphis</taxon>
    </lineage>
</organism>
<keyword evidence="5" id="KW-0560">Oxidoreductase</keyword>
<dbReference type="AlphaFoldDB" id="A0A6G0VUS6"/>
<dbReference type="PANTHER" id="PTHR11404:SF6">
    <property type="entry name" value="SUPEROXIDE DISMUTASE [MN], MITOCHONDRIAL"/>
    <property type="match status" value="1"/>
</dbReference>
<evidence type="ECO:0000256" key="2">
    <source>
        <dbReference type="ARBA" id="ARBA00008714"/>
    </source>
</evidence>
<gene>
    <name evidence="9" type="ORF">FWK35_00024427</name>
</gene>
<keyword evidence="6" id="KW-0464">Manganese</keyword>
<dbReference type="PANTHER" id="PTHR11404">
    <property type="entry name" value="SUPEROXIDE DISMUTASE 2"/>
    <property type="match status" value="1"/>
</dbReference>
<comment type="function">
    <text evidence="1">Destroys superoxide anion radicals which are normally produced within the cells and which are toxic to biological systems.</text>
</comment>
<evidence type="ECO:0000256" key="4">
    <source>
        <dbReference type="ARBA" id="ARBA00022723"/>
    </source>
</evidence>
<name>A0A6G0VUS6_APHCR</name>
<proteinExistence type="inferred from homology"/>
<evidence type="ECO:0000256" key="5">
    <source>
        <dbReference type="ARBA" id="ARBA00023002"/>
    </source>
</evidence>
<keyword evidence="4" id="KW-0479">Metal-binding</keyword>
<dbReference type="InterPro" id="IPR036324">
    <property type="entry name" value="Mn/Fe_SOD_N_sf"/>
</dbReference>
<dbReference type="InterPro" id="IPR019831">
    <property type="entry name" value="Mn/Fe_SOD_N"/>
</dbReference>
<evidence type="ECO:0000256" key="1">
    <source>
        <dbReference type="ARBA" id="ARBA00002170"/>
    </source>
</evidence>
<comment type="similarity">
    <text evidence="2">Belongs to the iron/manganese superoxide dismutase family.</text>
</comment>
<evidence type="ECO:0000313" key="9">
    <source>
        <dbReference type="EMBL" id="KAF0707341.1"/>
    </source>
</evidence>
<evidence type="ECO:0000313" key="10">
    <source>
        <dbReference type="Proteomes" id="UP000478052"/>
    </source>
</evidence>
<dbReference type="GO" id="GO:0005739">
    <property type="term" value="C:mitochondrion"/>
    <property type="evidence" value="ECO:0007669"/>
    <property type="project" value="TreeGrafter"/>
</dbReference>
<dbReference type="OrthoDB" id="239262at2759"/>
<dbReference type="SUPFAM" id="SSF46609">
    <property type="entry name" value="Fe,Mn superoxide dismutase (SOD), N-terminal domain"/>
    <property type="match status" value="2"/>
</dbReference>
<keyword evidence="10" id="KW-1185">Reference proteome</keyword>
<dbReference type="GO" id="GO:0004784">
    <property type="term" value="F:superoxide dismutase activity"/>
    <property type="evidence" value="ECO:0007669"/>
    <property type="project" value="UniProtKB-EC"/>
</dbReference>
<comment type="catalytic activity">
    <reaction evidence="7">
        <text>2 superoxide + 2 H(+) = H2O2 + O2</text>
        <dbReference type="Rhea" id="RHEA:20696"/>
        <dbReference type="ChEBI" id="CHEBI:15378"/>
        <dbReference type="ChEBI" id="CHEBI:15379"/>
        <dbReference type="ChEBI" id="CHEBI:16240"/>
        <dbReference type="ChEBI" id="CHEBI:18421"/>
        <dbReference type="EC" id="1.15.1.1"/>
    </reaction>
</comment>
<dbReference type="InterPro" id="IPR050265">
    <property type="entry name" value="Fe/Mn_Superoxide_Dismutase"/>
</dbReference>
<dbReference type="GO" id="GO:0030145">
    <property type="term" value="F:manganese ion binding"/>
    <property type="evidence" value="ECO:0007669"/>
    <property type="project" value="TreeGrafter"/>
</dbReference>
<sequence>MRINHQKHHKTYLENFNKTIEKLKNAVTKGCMIKQQLQVLHLPLCSLRTKACLPALKFHYKDLEPIESSYIMRINHQIDHKTYIDNFNKTIEK</sequence>
<feature type="domain" description="Manganese/iron superoxide dismutase N-terminal" evidence="8">
    <location>
        <begin position="53"/>
        <end position="93"/>
    </location>
</feature>
<dbReference type="Proteomes" id="UP000478052">
    <property type="component" value="Unassembled WGS sequence"/>
</dbReference>
<evidence type="ECO:0000259" key="8">
    <source>
        <dbReference type="Pfam" id="PF00081"/>
    </source>
</evidence>
<dbReference type="EC" id="1.15.1.1" evidence="3"/>
<evidence type="ECO:0000256" key="7">
    <source>
        <dbReference type="ARBA" id="ARBA00049204"/>
    </source>
</evidence>
<accession>A0A6G0VUS6</accession>
<dbReference type="Gene3D" id="1.10.287.990">
    <property type="entry name" value="Fe,Mn superoxide dismutase (SOD) domain"/>
    <property type="match status" value="1"/>
</dbReference>
<comment type="caution">
    <text evidence="9">The sequence shown here is derived from an EMBL/GenBank/DDBJ whole genome shotgun (WGS) entry which is preliminary data.</text>
</comment>
<protein>
    <recommendedName>
        <fullName evidence="3">superoxide dismutase</fullName>
        <ecNumber evidence="3">1.15.1.1</ecNumber>
    </recommendedName>
</protein>
<evidence type="ECO:0000256" key="6">
    <source>
        <dbReference type="ARBA" id="ARBA00023211"/>
    </source>
</evidence>
<reference evidence="9 10" key="1">
    <citation type="submission" date="2019-08" db="EMBL/GenBank/DDBJ databases">
        <title>Whole genome of Aphis craccivora.</title>
        <authorList>
            <person name="Voronova N.V."/>
            <person name="Shulinski R.S."/>
            <person name="Bandarenka Y.V."/>
            <person name="Zhorov D.G."/>
            <person name="Warner D."/>
        </authorList>
    </citation>
    <scope>NUCLEOTIDE SEQUENCE [LARGE SCALE GENOMIC DNA]</scope>
    <source>
        <strain evidence="9">180601</strain>
        <tissue evidence="9">Whole Body</tissue>
    </source>
</reference>
<dbReference type="Pfam" id="PF00081">
    <property type="entry name" value="Sod_Fe_N"/>
    <property type="match status" value="1"/>
</dbReference>
<dbReference type="EMBL" id="VUJU01012579">
    <property type="protein sequence ID" value="KAF0707341.1"/>
    <property type="molecule type" value="Genomic_DNA"/>
</dbReference>